<keyword evidence="2 8" id="KW-0813">Transport</keyword>
<proteinExistence type="predicted"/>
<organism evidence="10 11">
    <name type="scientific">Nocardia abscessus</name>
    <dbReference type="NCBI Taxonomy" id="120957"/>
    <lineage>
        <taxon>Bacteria</taxon>
        <taxon>Bacillati</taxon>
        <taxon>Actinomycetota</taxon>
        <taxon>Actinomycetes</taxon>
        <taxon>Mycobacteriales</taxon>
        <taxon>Nocardiaceae</taxon>
        <taxon>Nocardia</taxon>
    </lineage>
</organism>
<evidence type="ECO:0000256" key="3">
    <source>
        <dbReference type="ARBA" id="ARBA00022723"/>
    </source>
</evidence>
<gene>
    <name evidence="10" type="ORF">IU470_30675</name>
</gene>
<feature type="domain" description="4Fe-4S ferredoxin-type" evidence="9">
    <location>
        <begin position="7"/>
        <end position="35"/>
    </location>
</feature>
<evidence type="ECO:0000256" key="5">
    <source>
        <dbReference type="ARBA" id="ARBA00023004"/>
    </source>
</evidence>
<dbReference type="InterPro" id="IPR017896">
    <property type="entry name" value="4Fe4S_Fe-S-bd"/>
</dbReference>
<dbReference type="PANTHER" id="PTHR36923">
    <property type="entry name" value="FERREDOXIN"/>
    <property type="match status" value="1"/>
</dbReference>
<evidence type="ECO:0000256" key="1">
    <source>
        <dbReference type="ARBA" id="ARBA00001927"/>
    </source>
</evidence>
<protein>
    <recommendedName>
        <fullName evidence="8">Ferredoxin</fullName>
    </recommendedName>
</protein>
<dbReference type="PROSITE" id="PS51379">
    <property type="entry name" value="4FE4S_FER_2"/>
    <property type="match status" value="1"/>
</dbReference>
<keyword evidence="7" id="KW-0003">3Fe-4S</keyword>
<accession>A0ABS0CIS8</accession>
<dbReference type="SUPFAM" id="SSF54862">
    <property type="entry name" value="4Fe-4S ferredoxins"/>
    <property type="match status" value="1"/>
</dbReference>
<dbReference type="EMBL" id="JADLRE010000038">
    <property type="protein sequence ID" value="MBF6229443.1"/>
    <property type="molecule type" value="Genomic_DNA"/>
</dbReference>
<evidence type="ECO:0000256" key="4">
    <source>
        <dbReference type="ARBA" id="ARBA00022982"/>
    </source>
</evidence>
<evidence type="ECO:0000313" key="11">
    <source>
        <dbReference type="Proteomes" id="UP000807309"/>
    </source>
</evidence>
<keyword evidence="4 8" id="KW-0249">Electron transport</keyword>
<evidence type="ECO:0000256" key="6">
    <source>
        <dbReference type="ARBA" id="ARBA00023014"/>
    </source>
</evidence>
<comment type="cofactor">
    <cofactor evidence="1">
        <name>[3Fe-4S] cluster</name>
        <dbReference type="ChEBI" id="CHEBI:21137"/>
    </cofactor>
</comment>
<dbReference type="InterPro" id="IPR001080">
    <property type="entry name" value="3Fe4S_ferredoxin"/>
</dbReference>
<evidence type="ECO:0000256" key="7">
    <source>
        <dbReference type="ARBA" id="ARBA00023291"/>
    </source>
</evidence>
<evidence type="ECO:0000256" key="2">
    <source>
        <dbReference type="ARBA" id="ARBA00022448"/>
    </source>
</evidence>
<dbReference type="Pfam" id="PF13370">
    <property type="entry name" value="Fer4_13"/>
    <property type="match status" value="1"/>
</dbReference>
<sequence length="72" mass="7810">MKGDNEVRISADRERCIGAGMCALLAPEVFDQDEDDGRVRLLDARPQRGHSAVREALEACPSGALEIVESRG</sequence>
<keyword evidence="3 8" id="KW-0479">Metal-binding</keyword>
<dbReference type="PRINTS" id="PR00352">
    <property type="entry name" value="3FE4SFRDOXIN"/>
</dbReference>
<comment type="function">
    <text evidence="8">Ferredoxins are iron-sulfur proteins that transfer electrons in a wide variety of metabolic reactions.</text>
</comment>
<dbReference type="Proteomes" id="UP000807309">
    <property type="component" value="Unassembled WGS sequence"/>
</dbReference>
<dbReference type="Gene3D" id="3.30.70.20">
    <property type="match status" value="1"/>
</dbReference>
<comment type="caution">
    <text evidence="10">The sequence shown here is derived from an EMBL/GenBank/DDBJ whole genome shotgun (WGS) entry which is preliminary data.</text>
</comment>
<evidence type="ECO:0000256" key="8">
    <source>
        <dbReference type="RuleBase" id="RU368020"/>
    </source>
</evidence>
<name>A0ABS0CIS8_9NOCA</name>
<keyword evidence="11" id="KW-1185">Reference proteome</keyword>
<reference evidence="10 11" key="1">
    <citation type="submission" date="2020-10" db="EMBL/GenBank/DDBJ databases">
        <title>Identification of Nocardia species via Next-generation sequencing and recognition of intraspecies genetic diversity.</title>
        <authorList>
            <person name="Li P."/>
            <person name="Li P."/>
            <person name="Lu B."/>
        </authorList>
    </citation>
    <scope>NUCLEOTIDE SEQUENCE [LARGE SCALE GENOMIC DNA]</scope>
    <source>
        <strain evidence="10 11">N-11</strain>
    </source>
</reference>
<evidence type="ECO:0000259" key="9">
    <source>
        <dbReference type="PROSITE" id="PS51379"/>
    </source>
</evidence>
<dbReference type="InterPro" id="IPR051269">
    <property type="entry name" value="Fe-S_cluster_ET"/>
</dbReference>
<evidence type="ECO:0000313" key="10">
    <source>
        <dbReference type="EMBL" id="MBF6229443.1"/>
    </source>
</evidence>
<keyword evidence="5 8" id="KW-0408">Iron</keyword>
<dbReference type="PANTHER" id="PTHR36923:SF3">
    <property type="entry name" value="FERREDOXIN"/>
    <property type="match status" value="1"/>
</dbReference>
<keyword evidence="6 8" id="KW-0411">Iron-sulfur</keyword>